<dbReference type="OrthoDB" id="823504at2759"/>
<feature type="repeat" description="ANK" evidence="3">
    <location>
        <begin position="378"/>
        <end position="416"/>
    </location>
</feature>
<evidence type="ECO:0000256" key="2">
    <source>
        <dbReference type="ARBA" id="ARBA00023043"/>
    </source>
</evidence>
<evidence type="ECO:0000256" key="3">
    <source>
        <dbReference type="PROSITE-ProRule" id="PRU00023"/>
    </source>
</evidence>
<dbReference type="AlphaFoldDB" id="A0A9P5LIY0"/>
<dbReference type="PROSITE" id="PS50297">
    <property type="entry name" value="ANK_REP_REGION"/>
    <property type="match status" value="1"/>
</dbReference>
<evidence type="ECO:0000256" key="4">
    <source>
        <dbReference type="SAM" id="MobiDB-lite"/>
    </source>
</evidence>
<evidence type="ECO:0000313" key="5">
    <source>
        <dbReference type="EMBL" id="KAF7554801.1"/>
    </source>
</evidence>
<feature type="repeat" description="ANK" evidence="3">
    <location>
        <begin position="338"/>
        <end position="377"/>
    </location>
</feature>
<dbReference type="Proteomes" id="UP000722485">
    <property type="component" value="Unassembled WGS sequence"/>
</dbReference>
<dbReference type="Gene3D" id="1.25.40.20">
    <property type="entry name" value="Ankyrin repeat-containing domain"/>
    <property type="match status" value="4"/>
</dbReference>
<evidence type="ECO:0000256" key="1">
    <source>
        <dbReference type="ARBA" id="ARBA00022737"/>
    </source>
</evidence>
<dbReference type="SUPFAM" id="SSF48403">
    <property type="entry name" value="Ankyrin repeat"/>
    <property type="match status" value="1"/>
</dbReference>
<feature type="region of interest" description="Disordered" evidence="4">
    <location>
        <begin position="1"/>
        <end position="23"/>
    </location>
</feature>
<accession>A0A9P5LIY0</accession>
<dbReference type="EMBL" id="JAANBB010000028">
    <property type="protein sequence ID" value="KAF7554801.1"/>
    <property type="molecule type" value="Genomic_DNA"/>
</dbReference>
<gene>
    <name evidence="5" type="ORF">G7Z17_g2643</name>
</gene>
<evidence type="ECO:0000313" key="6">
    <source>
        <dbReference type="Proteomes" id="UP000722485"/>
    </source>
</evidence>
<keyword evidence="2 3" id="KW-0040">ANK repeat</keyword>
<name>A0A9P5LIY0_9HYPO</name>
<dbReference type="Pfam" id="PF12796">
    <property type="entry name" value="Ank_2"/>
    <property type="match status" value="1"/>
</dbReference>
<proteinExistence type="predicted"/>
<feature type="compositionally biased region" description="Basic and acidic residues" evidence="4">
    <location>
        <begin position="10"/>
        <end position="23"/>
    </location>
</feature>
<dbReference type="InterPro" id="IPR036770">
    <property type="entry name" value="Ankyrin_rpt-contain_sf"/>
</dbReference>
<organism evidence="5 6">
    <name type="scientific">Cylindrodendrum hubeiense</name>
    <dbReference type="NCBI Taxonomy" id="595255"/>
    <lineage>
        <taxon>Eukaryota</taxon>
        <taxon>Fungi</taxon>
        <taxon>Dikarya</taxon>
        <taxon>Ascomycota</taxon>
        <taxon>Pezizomycotina</taxon>
        <taxon>Sordariomycetes</taxon>
        <taxon>Hypocreomycetidae</taxon>
        <taxon>Hypocreales</taxon>
        <taxon>Nectriaceae</taxon>
        <taxon>Cylindrodendrum</taxon>
    </lineage>
</organism>
<dbReference type="InterPro" id="IPR002110">
    <property type="entry name" value="Ankyrin_rpt"/>
</dbReference>
<protein>
    <recommendedName>
        <fullName evidence="7">Ankyrin repeat protein</fullName>
    </recommendedName>
</protein>
<sequence length="458" mass="50819">MMAASRYHNFRRDPPEGLEDNQREDFFIVDEDGERLYEAEFGGLFLTMVKHNDVAMIKRYLTKYTWPIWPGVVVTDNAFWNAVHYGSSDALHMLLEHEGAYPSQPPSYKAQMTMLNEACFSARIDMVLYLLDSQAAFASIQERDGDCRMNALLSAACSLTDMADMYNHEPRSEFVTRREKLMALLLDRGACARDVLLRPHLGEQPEDTVLTLAISRASAKMVKRLLSEGADMHTKTMHFGFPNFEEEFITDATALHFGSQYCNIDGIRVLIEQSDNAADMVACRDSFGRLPLHYAAAGRCPILASGRVIEDETQLYIRPTMDLLLDVCPATINVQDKKGDTALHHAVKRHRQCGGGHVNTIVETLCGRGADASICNDNGETPLHLLSFHVLDGDPIETSLVDLLLAHGGNLNAVDADGNTPLHWAARNLRHLETTRHLLSRGADSAAGDDESSTGGWG</sequence>
<dbReference type="PANTHER" id="PTHR24198:SF165">
    <property type="entry name" value="ANKYRIN REPEAT-CONTAINING PROTEIN-RELATED"/>
    <property type="match status" value="1"/>
</dbReference>
<keyword evidence="6" id="KW-1185">Reference proteome</keyword>
<dbReference type="SMART" id="SM00248">
    <property type="entry name" value="ANK"/>
    <property type="match status" value="7"/>
</dbReference>
<reference evidence="5" key="1">
    <citation type="submission" date="2020-03" db="EMBL/GenBank/DDBJ databases">
        <title>Draft Genome Sequence of Cylindrodendrum hubeiense.</title>
        <authorList>
            <person name="Buettner E."/>
            <person name="Kellner H."/>
        </authorList>
    </citation>
    <scope>NUCLEOTIDE SEQUENCE</scope>
    <source>
        <strain evidence="5">IHI 201604</strain>
    </source>
</reference>
<comment type="caution">
    <text evidence="5">The sequence shown here is derived from an EMBL/GenBank/DDBJ whole genome shotgun (WGS) entry which is preliminary data.</text>
</comment>
<dbReference type="PANTHER" id="PTHR24198">
    <property type="entry name" value="ANKYRIN REPEAT AND PROTEIN KINASE DOMAIN-CONTAINING PROTEIN"/>
    <property type="match status" value="1"/>
</dbReference>
<dbReference type="PROSITE" id="PS50088">
    <property type="entry name" value="ANK_REPEAT"/>
    <property type="match status" value="3"/>
</dbReference>
<feature type="repeat" description="ANK" evidence="3">
    <location>
        <begin position="417"/>
        <end position="450"/>
    </location>
</feature>
<keyword evidence="1" id="KW-0677">Repeat</keyword>
<evidence type="ECO:0008006" key="7">
    <source>
        <dbReference type="Google" id="ProtNLM"/>
    </source>
</evidence>